<dbReference type="OrthoDB" id="2409845at2759"/>
<keyword evidence="5" id="KW-1185">Reference proteome</keyword>
<dbReference type="Proteomes" id="UP000749646">
    <property type="component" value="Unassembled WGS sequence"/>
</dbReference>
<dbReference type="AlphaFoldDB" id="A0A9P6MA52"/>
<reference evidence="4" key="1">
    <citation type="journal article" date="2020" name="Fungal Divers.">
        <title>Resolving the Mortierellaceae phylogeny through synthesis of multi-gene phylogenetics and phylogenomics.</title>
        <authorList>
            <person name="Vandepol N."/>
            <person name="Liber J."/>
            <person name="Desiro A."/>
            <person name="Na H."/>
            <person name="Kennedy M."/>
            <person name="Barry K."/>
            <person name="Grigoriev I.V."/>
            <person name="Miller A.N."/>
            <person name="O'Donnell K."/>
            <person name="Stajich J.E."/>
            <person name="Bonito G."/>
        </authorList>
    </citation>
    <scope>NUCLEOTIDE SEQUENCE</scope>
    <source>
        <strain evidence="4">MES-2147</strain>
    </source>
</reference>
<dbReference type="InterPro" id="IPR016159">
    <property type="entry name" value="Cullin_repeat-like_dom_sf"/>
</dbReference>
<protein>
    <submittedName>
        <fullName evidence="4">Cullin-3</fullName>
    </submittedName>
</protein>
<organism evidence="4 5">
    <name type="scientific">Modicella reniformis</name>
    <dbReference type="NCBI Taxonomy" id="1440133"/>
    <lineage>
        <taxon>Eukaryota</taxon>
        <taxon>Fungi</taxon>
        <taxon>Fungi incertae sedis</taxon>
        <taxon>Mucoromycota</taxon>
        <taxon>Mortierellomycotina</taxon>
        <taxon>Mortierellomycetes</taxon>
        <taxon>Mortierellales</taxon>
        <taxon>Mortierellaceae</taxon>
        <taxon>Modicella</taxon>
    </lineage>
</organism>
<evidence type="ECO:0000313" key="4">
    <source>
        <dbReference type="EMBL" id="KAF9983922.1"/>
    </source>
</evidence>
<evidence type="ECO:0000313" key="5">
    <source>
        <dbReference type="Proteomes" id="UP000749646"/>
    </source>
</evidence>
<gene>
    <name evidence="4" type="primary">CUL3_1</name>
    <name evidence="4" type="ORF">BGZ65_001290</name>
</gene>
<feature type="compositionally biased region" description="Basic residues" evidence="2">
    <location>
        <begin position="8"/>
        <end position="18"/>
    </location>
</feature>
<name>A0A9P6MA52_9FUNG</name>
<evidence type="ECO:0000256" key="2">
    <source>
        <dbReference type="SAM" id="MobiDB-lite"/>
    </source>
</evidence>
<feature type="domain" description="Cullin N-terminal" evidence="3">
    <location>
        <begin position="31"/>
        <end position="118"/>
    </location>
</feature>
<comment type="similarity">
    <text evidence="1">Belongs to the cullin family.</text>
</comment>
<accession>A0A9P6MA52</accession>
<feature type="non-terminal residue" evidence="4">
    <location>
        <position position="118"/>
    </location>
</feature>
<dbReference type="Gene3D" id="1.20.1310.10">
    <property type="entry name" value="Cullin Repeats"/>
    <property type="match status" value="1"/>
</dbReference>
<feature type="region of interest" description="Disordered" evidence="2">
    <location>
        <begin position="1"/>
        <end position="25"/>
    </location>
</feature>
<dbReference type="Pfam" id="PF00888">
    <property type="entry name" value="Cullin"/>
    <property type="match status" value="1"/>
</dbReference>
<evidence type="ECO:0000256" key="1">
    <source>
        <dbReference type="ARBA" id="ARBA00006019"/>
    </source>
</evidence>
<evidence type="ECO:0000259" key="3">
    <source>
        <dbReference type="Pfam" id="PF00888"/>
    </source>
</evidence>
<dbReference type="InterPro" id="IPR001373">
    <property type="entry name" value="Cullin_N"/>
</dbReference>
<dbReference type="SUPFAM" id="SSF74788">
    <property type="entry name" value="Cullin repeat-like"/>
    <property type="match status" value="1"/>
</dbReference>
<sequence>MASLQGRRPVRGKIRPPQKKSLSESQFDSNWATLSNAIVTIHEQKANTLSYEEVYRCGYNLVVHKCGEQLYNGVKNLIEQYLESEAQVKIVPVLCIADTSPSEGVQVLKAIQKLWKHH</sequence>
<dbReference type="GO" id="GO:0031625">
    <property type="term" value="F:ubiquitin protein ligase binding"/>
    <property type="evidence" value="ECO:0007669"/>
    <property type="project" value="InterPro"/>
</dbReference>
<dbReference type="EMBL" id="JAAAHW010003432">
    <property type="protein sequence ID" value="KAF9983922.1"/>
    <property type="molecule type" value="Genomic_DNA"/>
</dbReference>
<comment type="caution">
    <text evidence="4">The sequence shown here is derived from an EMBL/GenBank/DDBJ whole genome shotgun (WGS) entry which is preliminary data.</text>
</comment>
<proteinExistence type="inferred from homology"/>
<dbReference type="GO" id="GO:0006511">
    <property type="term" value="P:ubiquitin-dependent protein catabolic process"/>
    <property type="evidence" value="ECO:0007669"/>
    <property type="project" value="InterPro"/>
</dbReference>